<dbReference type="InterPro" id="IPR016989">
    <property type="entry name" value="Atp1_alphaprobac"/>
</dbReference>
<evidence type="ECO:0000256" key="1">
    <source>
        <dbReference type="PIRNR" id="PIRNR032126"/>
    </source>
</evidence>
<evidence type="ECO:0000256" key="3">
    <source>
        <dbReference type="SAM" id="Phobius"/>
    </source>
</evidence>
<gene>
    <name evidence="4" type="ORF">JCR33_01140</name>
</gene>
<dbReference type="PIRSF" id="PIRSF032126">
    <property type="entry name" value="F0F1_ATP_synthase_subunit_I"/>
    <property type="match status" value="1"/>
</dbReference>
<evidence type="ECO:0000313" key="5">
    <source>
        <dbReference type="Proteomes" id="UP000609531"/>
    </source>
</evidence>
<feature type="transmembrane region" description="Helical" evidence="3">
    <location>
        <begin position="37"/>
        <end position="63"/>
    </location>
</feature>
<feature type="transmembrane region" description="Helical" evidence="3">
    <location>
        <begin position="69"/>
        <end position="90"/>
    </location>
</feature>
<proteinExistence type="inferred from homology"/>
<keyword evidence="3" id="KW-1133">Transmembrane helix</keyword>
<accession>A0A934IID7</accession>
<organism evidence="4 5">
    <name type="scientific">Acuticoccus mangrovi</name>
    <dbReference type="NCBI Taxonomy" id="2796142"/>
    <lineage>
        <taxon>Bacteria</taxon>
        <taxon>Pseudomonadati</taxon>
        <taxon>Pseudomonadota</taxon>
        <taxon>Alphaproteobacteria</taxon>
        <taxon>Hyphomicrobiales</taxon>
        <taxon>Amorphaceae</taxon>
        <taxon>Acuticoccus</taxon>
    </lineage>
</organism>
<keyword evidence="1" id="KW-0375">Hydrogen ion transport</keyword>
<evidence type="ECO:0000256" key="2">
    <source>
        <dbReference type="SAM" id="Coils"/>
    </source>
</evidence>
<dbReference type="AlphaFoldDB" id="A0A934IID7"/>
<evidence type="ECO:0000313" key="4">
    <source>
        <dbReference type="EMBL" id="MBJ3774272.1"/>
    </source>
</evidence>
<dbReference type="GO" id="GO:0045259">
    <property type="term" value="C:proton-transporting ATP synthase complex"/>
    <property type="evidence" value="ECO:0007669"/>
    <property type="project" value="UniProtKB-UniRule"/>
</dbReference>
<keyword evidence="1" id="KW-0813">Transport</keyword>
<dbReference type="GO" id="GO:1902600">
    <property type="term" value="P:proton transmembrane transport"/>
    <property type="evidence" value="ECO:0007669"/>
    <property type="project" value="UniProtKB-KW"/>
</dbReference>
<comment type="caution">
    <text evidence="4">The sequence shown here is derived from an EMBL/GenBank/DDBJ whole genome shotgun (WGS) entry which is preliminary data.</text>
</comment>
<comment type="function">
    <text evidence="1">A possible function for this protein is to guide the assembly of the membrane sector of the ATPase enzyme complex.</text>
</comment>
<name>A0A934IID7_9HYPH</name>
<dbReference type="EMBL" id="JAEKJA010000001">
    <property type="protein sequence ID" value="MBJ3774272.1"/>
    <property type="molecule type" value="Genomic_DNA"/>
</dbReference>
<comment type="similarity">
    <text evidence="1">Belongs to the bacterial AtpI family.</text>
</comment>
<keyword evidence="1 3" id="KW-0472">Membrane</keyword>
<sequence length="109" mass="12043">MAEDDFEERRERLKRQLAAHKQAEEAEKAREQRSSMAGYAAAFRLSTEFISAIVVGLALGYLADWGLGTTPWLMIVFLLLGFAAGVLNVLRSAGLIQSPQIGKRPHDGR</sequence>
<dbReference type="RefSeq" id="WP_198880163.1">
    <property type="nucleotide sequence ID" value="NZ_JAEKJA010000001.1"/>
</dbReference>
<feature type="coiled-coil region" evidence="2">
    <location>
        <begin position="3"/>
        <end position="30"/>
    </location>
</feature>
<keyword evidence="2" id="KW-0175">Coiled coil</keyword>
<keyword evidence="3" id="KW-0812">Transmembrane</keyword>
<dbReference type="Proteomes" id="UP000609531">
    <property type="component" value="Unassembled WGS sequence"/>
</dbReference>
<dbReference type="Pfam" id="PF09527">
    <property type="entry name" value="ATPase_gene1"/>
    <property type="match status" value="1"/>
</dbReference>
<keyword evidence="5" id="KW-1185">Reference proteome</keyword>
<reference evidence="4" key="1">
    <citation type="submission" date="2020-12" db="EMBL/GenBank/DDBJ databases">
        <title>Bacterial taxonomy.</title>
        <authorList>
            <person name="Pan X."/>
        </authorList>
    </citation>
    <scope>NUCLEOTIDE SEQUENCE</scope>
    <source>
        <strain evidence="4">B2012</strain>
    </source>
</reference>
<protein>
    <recommendedName>
        <fullName evidence="1">ATP synthase protein I</fullName>
    </recommendedName>
</protein>
<keyword evidence="1" id="KW-0406">Ion transport</keyword>
<dbReference type="InterPro" id="IPR032820">
    <property type="entry name" value="ATPase_put"/>
</dbReference>